<dbReference type="AlphaFoldDB" id="A0A7M2WYZ1"/>
<dbReference type="Pfam" id="PF13519">
    <property type="entry name" value="VWA_2"/>
    <property type="match status" value="1"/>
</dbReference>
<dbReference type="Gene3D" id="1.50.10.20">
    <property type="match status" value="1"/>
</dbReference>
<organism evidence="4 5">
    <name type="scientific">Humisphaera borealis</name>
    <dbReference type="NCBI Taxonomy" id="2807512"/>
    <lineage>
        <taxon>Bacteria</taxon>
        <taxon>Pseudomonadati</taxon>
        <taxon>Planctomycetota</taxon>
        <taxon>Phycisphaerae</taxon>
        <taxon>Tepidisphaerales</taxon>
        <taxon>Tepidisphaeraceae</taxon>
        <taxon>Humisphaera</taxon>
    </lineage>
</organism>
<accession>A0A7M2WYZ1</accession>
<dbReference type="Proteomes" id="UP000593765">
    <property type="component" value="Chromosome"/>
</dbReference>
<gene>
    <name evidence="4" type="ORF">IPV69_26520</name>
</gene>
<proteinExistence type="predicted"/>
<keyword evidence="5" id="KW-1185">Reference proteome</keyword>
<dbReference type="CDD" id="cd00198">
    <property type="entry name" value="vWFA"/>
    <property type="match status" value="1"/>
</dbReference>
<dbReference type="Gene3D" id="3.40.50.410">
    <property type="entry name" value="von Willebrand factor, type A domain"/>
    <property type="match status" value="1"/>
</dbReference>
<dbReference type="InterPro" id="IPR036465">
    <property type="entry name" value="vWFA_dom_sf"/>
</dbReference>
<evidence type="ECO:0000313" key="4">
    <source>
        <dbReference type="EMBL" id="QOV89700.1"/>
    </source>
</evidence>
<feature type="chain" id="PRO_5034264634" evidence="2">
    <location>
        <begin position="27"/>
        <end position="1235"/>
    </location>
</feature>
<feature type="compositionally biased region" description="Low complexity" evidence="1">
    <location>
        <begin position="497"/>
        <end position="508"/>
    </location>
</feature>
<sequence length="1235" mass="132754">MQSSNRRCLALSVSLLVSLLSHPVFAAAIELGKTVPVRAETGNRAVAVTIRNAGLADTYGDTKAADGRLFLIISTQWENVLPVKITAENKSIPTGYKIPDLAEHVYLVVDGRKVARVAPATAKLPGHLKTRDFDLPALGDTAKGNLIFDVPKDLALSASQFSLHYYDLTHGHFFVQIAGTPPASPLKPIGIARSNQVMEAGVFAIKRDTELAGRKAPAGMTYVTIDFRAESTFKADADATAFDPTASPGSKIRKAIFTDWAEWQKYVSLLVDGQYAYAVDTELSDLPVIPRLLPEVKTGGSMVFLAPAEAKGTELKLSFPGARSGTQIIRPTAIDLFVDGNYIRPAKRDALLAINDDLFKVAIVGQTALETFADVKPTKGRFLVLDVEVQNTGRQGEFFQVKDQLKLVDEQGAQLAVSDATFAGIRRPTPLVYIPSGEQRAFQVVYDVAAALAKPRLAYAGISMAKVFDLQPIAGAGADPAVAASQPANQPGGGRPATGPAVAGTTTPPVKPITPPQVTKKSELPARVTAKQPAKPMGLAAAGLTPEQVNAAIDRGAAFLWKALEKDTKDFKNGNQFTAQQALMLLALVHSDHHKKNPACDAAVRMFLDGADPVSLGTYAAGVYLMIAEHFGDAMYMPKVRNATRYLIESQGKGGTWGYGGNRDRKFYAETPPDLSDPLSIVGGKPTEGPGSDEAVMTRISKPEAGEDGDNSVTQYAILGLHSAARMGLKIPPELWKKTYDTVKSWQQEDGGFGYHGDRSYGSMTCAGVGTLTLCRYHMGEKEPGVDEIIERGIGWLDVKFSVTQNPENSDSWLYYYLYGMERVGRILDTEYIGDNEWYPFGAKMLVSKQMDDGSWIHTGQEADPPLPTSFALLFLTRATPNLTIAKKEGPGTLKTEVTTPPMNRIYIIMDASGSMLEEMGGRQKFAIAQDAVIALIESLPENSEVALRAYGYRKRAIEKDADLDTALILPMAKLDKKKVIDIVRGLRCRGKTPLATSLTQTAQDLAGAKDKTKPITLVLLTDGGEDTMPRQNPVKAAEAIAKLPGVSFQVVGFDINRQDWSEQLLATARAGNGQYLPAAQADILLAKLQTAIFRTPEQWVISDRNGKEVARGLFGQSAKLSPGQYTVTTTMAGIEFKRQAWVNANSTTVARFDPVKIDFSKAPTTPTATTPVPPPVTPVQPPPVQPPPVQATATSPATAPAAVTPARPKFCTNCGKPLTIGAKFCTNCGAKTGG</sequence>
<feature type="signal peptide" evidence="2">
    <location>
        <begin position="1"/>
        <end position="26"/>
    </location>
</feature>
<evidence type="ECO:0000256" key="2">
    <source>
        <dbReference type="SAM" id="SignalP"/>
    </source>
</evidence>
<dbReference type="RefSeq" id="WP_206292753.1">
    <property type="nucleotide sequence ID" value="NZ_CP063458.1"/>
</dbReference>
<dbReference type="InterPro" id="IPR026870">
    <property type="entry name" value="Zinc_ribbon_dom"/>
</dbReference>
<dbReference type="EMBL" id="CP063458">
    <property type="protein sequence ID" value="QOV89700.1"/>
    <property type="molecule type" value="Genomic_DNA"/>
</dbReference>
<dbReference type="InterPro" id="IPR002035">
    <property type="entry name" value="VWF_A"/>
</dbReference>
<feature type="region of interest" description="Disordered" evidence="1">
    <location>
        <begin position="1164"/>
        <end position="1203"/>
    </location>
</feature>
<feature type="compositionally biased region" description="Low complexity" evidence="1">
    <location>
        <begin position="1191"/>
        <end position="1203"/>
    </location>
</feature>
<feature type="compositionally biased region" description="Pro residues" evidence="1">
    <location>
        <begin position="1172"/>
        <end position="1190"/>
    </location>
</feature>
<dbReference type="PROSITE" id="PS50234">
    <property type="entry name" value="VWFA"/>
    <property type="match status" value="1"/>
</dbReference>
<reference evidence="4 5" key="1">
    <citation type="submission" date="2020-10" db="EMBL/GenBank/DDBJ databases">
        <title>Wide distribution of Phycisphaera-like planctomycetes from WD2101 soil group in peatlands and genome analysis of the first cultivated representative.</title>
        <authorList>
            <person name="Dedysh S.N."/>
            <person name="Beletsky A.V."/>
            <person name="Ivanova A."/>
            <person name="Kulichevskaya I.S."/>
            <person name="Suzina N.E."/>
            <person name="Philippov D.A."/>
            <person name="Rakitin A.L."/>
            <person name="Mardanov A.V."/>
            <person name="Ravin N.V."/>
        </authorList>
    </citation>
    <scope>NUCLEOTIDE SEQUENCE [LARGE SCALE GENOMIC DNA]</scope>
    <source>
        <strain evidence="4 5">M1803</strain>
    </source>
</reference>
<evidence type="ECO:0000313" key="5">
    <source>
        <dbReference type="Proteomes" id="UP000593765"/>
    </source>
</evidence>
<evidence type="ECO:0000256" key="1">
    <source>
        <dbReference type="SAM" id="MobiDB-lite"/>
    </source>
</evidence>
<dbReference type="SUPFAM" id="SSF48239">
    <property type="entry name" value="Terpenoid cyclases/Protein prenyltransferases"/>
    <property type="match status" value="1"/>
</dbReference>
<feature type="region of interest" description="Disordered" evidence="1">
    <location>
        <begin position="481"/>
        <end position="532"/>
    </location>
</feature>
<dbReference type="SUPFAM" id="SSF53300">
    <property type="entry name" value="vWA-like"/>
    <property type="match status" value="1"/>
</dbReference>
<dbReference type="KEGG" id="hbs:IPV69_26520"/>
<dbReference type="SMART" id="SM00327">
    <property type="entry name" value="VWA"/>
    <property type="match status" value="1"/>
</dbReference>
<protein>
    <submittedName>
        <fullName evidence="4">VWA domain-containing protein</fullName>
    </submittedName>
</protein>
<evidence type="ECO:0000259" key="3">
    <source>
        <dbReference type="PROSITE" id="PS50234"/>
    </source>
</evidence>
<feature type="domain" description="VWFA" evidence="3">
    <location>
        <begin position="905"/>
        <end position="1093"/>
    </location>
</feature>
<keyword evidence="2" id="KW-0732">Signal</keyword>
<name>A0A7M2WYZ1_9BACT</name>
<dbReference type="Pfam" id="PF13240">
    <property type="entry name" value="Zn_Ribbon_1"/>
    <property type="match status" value="1"/>
</dbReference>
<dbReference type="InterPro" id="IPR008930">
    <property type="entry name" value="Terpenoid_cyclase/PrenylTrfase"/>
</dbReference>